<accession>A0A8H7M9T2</accession>
<dbReference type="Pfam" id="PF01171">
    <property type="entry name" value="ATP_bind_3"/>
    <property type="match status" value="1"/>
</dbReference>
<evidence type="ECO:0000259" key="5">
    <source>
        <dbReference type="Pfam" id="PF01171"/>
    </source>
</evidence>
<dbReference type="GO" id="GO:0008033">
    <property type="term" value="P:tRNA processing"/>
    <property type="evidence" value="ECO:0007669"/>
    <property type="project" value="UniProtKB-KW"/>
</dbReference>
<keyword evidence="1" id="KW-0436">Ligase</keyword>
<gene>
    <name evidence="6" type="ORF">RHS01_01508</name>
</gene>
<dbReference type="PANTHER" id="PTHR43033">
    <property type="entry name" value="TRNA(ILE)-LYSIDINE SYNTHASE-RELATED"/>
    <property type="match status" value="1"/>
</dbReference>
<keyword evidence="3" id="KW-0547">Nucleotide-binding</keyword>
<dbReference type="InterPro" id="IPR011063">
    <property type="entry name" value="TilS/TtcA_N"/>
</dbReference>
<dbReference type="PANTHER" id="PTHR43033:SF1">
    <property type="entry name" value="TRNA(ILE)-LYSIDINE SYNTHASE-RELATED"/>
    <property type="match status" value="1"/>
</dbReference>
<sequence length="523" mass="58116">MSAITLAEFTHLLSLSRPPTGWGKFISQSRCPLPPIGLTKQGFHSRGSLRWPRLHLSLISTQTSLVGRTAPVYHHRPWATAYISRFCSAHPYALGSDCVPGVILPAEWNRGKPSPGEAVEEAARDARYQALWRGLQLYDGPGTVIFGHHADDQLETVIMRVLRGTGTYGLGGMRTVRRWGWERILATCRAYNLDYEQDVTNFMPDLTVRNAVRYALTGAHHSVFTNGIHTPNLAKRTLNSLPIVGVLNSSHVDRIARDNTVDGVRDSISIDRIQAAVSHVHTLAGGTGEPNLDLMRAYVGKMSVRVRQVDGIGVYNSKALLGIDDSTLFLVTNYLQTYTRPSPPSTLLLVPPPKQQIETDVTHALIHRILRYTSPHPWGAPESEAHRRKASIERIAHRIFDETEQPTSFCAGAQVLWSPVWVRKDGGIRTRRAGDEHGGRTKAWLASRQPPSALTSLDRQVGPGETLVVWDNRFLIRVPDSGICIHSRLVVRPRGRFVLPHLVRNDHAVDDCGVEFVRELGAI</sequence>
<feature type="domain" description="tRNA(Ile)-lysidine/2-thiocytidine synthase N-terminal" evidence="5">
    <location>
        <begin position="114"/>
        <end position="213"/>
    </location>
</feature>
<organism evidence="6 7">
    <name type="scientific">Rhizoctonia solani</name>
    <dbReference type="NCBI Taxonomy" id="456999"/>
    <lineage>
        <taxon>Eukaryota</taxon>
        <taxon>Fungi</taxon>
        <taxon>Dikarya</taxon>
        <taxon>Basidiomycota</taxon>
        <taxon>Agaricomycotina</taxon>
        <taxon>Agaricomycetes</taxon>
        <taxon>Cantharellales</taxon>
        <taxon>Ceratobasidiaceae</taxon>
        <taxon>Rhizoctonia</taxon>
    </lineage>
</organism>
<dbReference type="AlphaFoldDB" id="A0A8H7M9T2"/>
<dbReference type="InterPro" id="IPR014729">
    <property type="entry name" value="Rossmann-like_a/b/a_fold"/>
</dbReference>
<dbReference type="InterPro" id="IPR012094">
    <property type="entry name" value="tRNA_Ile_lys_synt"/>
</dbReference>
<dbReference type="GO" id="GO:0016879">
    <property type="term" value="F:ligase activity, forming carbon-nitrogen bonds"/>
    <property type="evidence" value="ECO:0007669"/>
    <property type="project" value="InterPro"/>
</dbReference>
<comment type="caution">
    <text evidence="6">The sequence shown here is derived from an EMBL/GenBank/DDBJ whole genome shotgun (WGS) entry which is preliminary data.</text>
</comment>
<keyword evidence="4" id="KW-0067">ATP-binding</keyword>
<dbReference type="Proteomes" id="UP000614334">
    <property type="component" value="Unassembled WGS sequence"/>
</dbReference>
<evidence type="ECO:0000313" key="6">
    <source>
        <dbReference type="EMBL" id="KAF8760206.1"/>
    </source>
</evidence>
<dbReference type="GO" id="GO:0005524">
    <property type="term" value="F:ATP binding"/>
    <property type="evidence" value="ECO:0007669"/>
    <property type="project" value="UniProtKB-KW"/>
</dbReference>
<protein>
    <submittedName>
        <fullName evidence="6">PP-loop family</fullName>
    </submittedName>
</protein>
<proteinExistence type="predicted"/>
<evidence type="ECO:0000256" key="3">
    <source>
        <dbReference type="ARBA" id="ARBA00022741"/>
    </source>
</evidence>
<evidence type="ECO:0000313" key="7">
    <source>
        <dbReference type="Proteomes" id="UP000614334"/>
    </source>
</evidence>
<dbReference type="EMBL" id="JACYCF010000002">
    <property type="protein sequence ID" value="KAF8760206.1"/>
    <property type="molecule type" value="Genomic_DNA"/>
</dbReference>
<dbReference type="SUPFAM" id="SSF52402">
    <property type="entry name" value="Adenine nucleotide alpha hydrolases-like"/>
    <property type="match status" value="1"/>
</dbReference>
<dbReference type="Gene3D" id="3.40.50.620">
    <property type="entry name" value="HUPs"/>
    <property type="match status" value="1"/>
</dbReference>
<keyword evidence="2" id="KW-0819">tRNA processing</keyword>
<evidence type="ECO:0000256" key="4">
    <source>
        <dbReference type="ARBA" id="ARBA00022840"/>
    </source>
</evidence>
<evidence type="ECO:0000256" key="1">
    <source>
        <dbReference type="ARBA" id="ARBA00022598"/>
    </source>
</evidence>
<reference evidence="6" key="1">
    <citation type="submission" date="2020-09" db="EMBL/GenBank/DDBJ databases">
        <title>Comparative genome analyses of four rice-infecting Rhizoctonia solani isolates reveal extensive enrichment of homogalacturonan modification genes.</title>
        <authorList>
            <person name="Lee D.-Y."/>
            <person name="Jeon J."/>
            <person name="Kim K.-T."/>
            <person name="Cheong K."/>
            <person name="Song H."/>
            <person name="Choi G."/>
            <person name="Ko J."/>
            <person name="Opiyo S.O."/>
            <person name="Zuo S."/>
            <person name="Madhav S."/>
            <person name="Lee Y.-H."/>
            <person name="Wang G.-L."/>
        </authorList>
    </citation>
    <scope>NUCLEOTIDE SEQUENCE</scope>
    <source>
        <strain evidence="6">AG1-IA B2</strain>
    </source>
</reference>
<evidence type="ECO:0000256" key="2">
    <source>
        <dbReference type="ARBA" id="ARBA00022694"/>
    </source>
</evidence>
<name>A0A8H7M9T2_9AGAM</name>